<comment type="subcellular location">
    <subcellularLocation>
        <location evidence="1">Cell membrane</location>
        <topology evidence="1">Multi-pass membrane protein</topology>
    </subcellularLocation>
</comment>
<dbReference type="PANTHER" id="PTHR30250">
    <property type="entry name" value="PST FAMILY PREDICTED COLANIC ACID TRANSPORTER"/>
    <property type="match status" value="1"/>
</dbReference>
<feature type="transmembrane region" description="Helical" evidence="6">
    <location>
        <begin position="84"/>
        <end position="108"/>
    </location>
</feature>
<dbReference type="EMBL" id="PVTH01000001">
    <property type="protein sequence ID" value="PRY55286.1"/>
    <property type="molecule type" value="Genomic_DNA"/>
</dbReference>
<feature type="transmembrane region" description="Helical" evidence="6">
    <location>
        <begin position="185"/>
        <end position="205"/>
    </location>
</feature>
<feature type="transmembrane region" description="Helical" evidence="6">
    <location>
        <begin position="467"/>
        <end position="487"/>
    </location>
</feature>
<dbReference type="GO" id="GO:0005886">
    <property type="term" value="C:plasma membrane"/>
    <property type="evidence" value="ECO:0007669"/>
    <property type="project" value="UniProtKB-SubCell"/>
</dbReference>
<keyword evidence="4 6" id="KW-1133">Transmembrane helix</keyword>
<organism evidence="7 8">
    <name type="scientific">Arcticibacter pallidicorallinus</name>
    <dbReference type="NCBI Taxonomy" id="1259464"/>
    <lineage>
        <taxon>Bacteria</taxon>
        <taxon>Pseudomonadati</taxon>
        <taxon>Bacteroidota</taxon>
        <taxon>Sphingobacteriia</taxon>
        <taxon>Sphingobacteriales</taxon>
        <taxon>Sphingobacteriaceae</taxon>
        <taxon>Arcticibacter</taxon>
    </lineage>
</organism>
<evidence type="ECO:0000256" key="1">
    <source>
        <dbReference type="ARBA" id="ARBA00004651"/>
    </source>
</evidence>
<accession>A0A2T0UBG9</accession>
<feature type="transmembrane region" description="Helical" evidence="6">
    <location>
        <begin position="313"/>
        <end position="338"/>
    </location>
</feature>
<keyword evidence="5 6" id="KW-0472">Membrane</keyword>
<dbReference type="RefSeq" id="WP_106290581.1">
    <property type="nucleotide sequence ID" value="NZ_PVTH01000001.1"/>
</dbReference>
<evidence type="ECO:0000313" key="7">
    <source>
        <dbReference type="EMBL" id="PRY55286.1"/>
    </source>
</evidence>
<evidence type="ECO:0000256" key="3">
    <source>
        <dbReference type="ARBA" id="ARBA00022692"/>
    </source>
</evidence>
<feature type="transmembrane region" description="Helical" evidence="6">
    <location>
        <begin position="344"/>
        <end position="364"/>
    </location>
</feature>
<gene>
    <name evidence="7" type="ORF">B0I27_101255</name>
</gene>
<keyword evidence="3 6" id="KW-0812">Transmembrane</keyword>
<dbReference type="InterPro" id="IPR002797">
    <property type="entry name" value="Polysacc_synth"/>
</dbReference>
<comment type="caution">
    <text evidence="7">The sequence shown here is derived from an EMBL/GenBank/DDBJ whole genome shotgun (WGS) entry which is preliminary data.</text>
</comment>
<keyword evidence="2" id="KW-1003">Cell membrane</keyword>
<evidence type="ECO:0000256" key="6">
    <source>
        <dbReference type="SAM" id="Phobius"/>
    </source>
</evidence>
<feature type="transmembrane region" description="Helical" evidence="6">
    <location>
        <begin position="128"/>
        <end position="149"/>
    </location>
</feature>
<evidence type="ECO:0000256" key="2">
    <source>
        <dbReference type="ARBA" id="ARBA00022475"/>
    </source>
</evidence>
<sequence length="509" mass="56011">MRSASKVMLNTCVLYGRMLLTVGVSLYTTRLVLNALGHTDYGIFNLVAGVIAMLSFLNTAMATSTQRFLSFNQGKNDRAMQRNIFINSLFLHVIIGGVIVVVLEMAGLILFADFLNIPPDRIEAAKTIFHYMSITVFFSVISVPFVGILTSHENMIWIAVVNITETTLRLGIAWALLYIDSDKLIVYGILNAGISVISLVLYGTYCFNKYSECAFKGPKIISRGLLRKLTSFAGWNLFGTVCGLSRTQGIAILLNLFLGAVVNAAYGIANQVASQLNFFSATLLRVLNPQIMKSEGANDRSRMLRLSMMASKFGFFLLAFIAVPCIFEMESILIVWLGDVPDGATVFCILNLVGLLVNQLTIGLQSAIQATGRIKVYQTLIGTVLLLNLPIAYLLLHSGKAAYTVLVSFILIEAVACTLRLVILKSLAGLSINTFVNRVFMREIIPLCCAVLVCFLVTSNFEGEGRFIITIVCSSLVFIVTVYFLGLCQDEKILVDQVFCRLQKRVFSS</sequence>
<reference evidence="7 8" key="1">
    <citation type="submission" date="2018-03" db="EMBL/GenBank/DDBJ databases">
        <title>Genomic Encyclopedia of Type Strains, Phase III (KMG-III): the genomes of soil and plant-associated and newly described type strains.</title>
        <authorList>
            <person name="Whitman W."/>
        </authorList>
    </citation>
    <scope>NUCLEOTIDE SEQUENCE [LARGE SCALE GENOMIC DNA]</scope>
    <source>
        <strain evidence="7 8">CGMCC 1.9313</strain>
    </source>
</reference>
<evidence type="ECO:0000313" key="8">
    <source>
        <dbReference type="Proteomes" id="UP000238034"/>
    </source>
</evidence>
<dbReference type="PANTHER" id="PTHR30250:SF26">
    <property type="entry name" value="PSMA PROTEIN"/>
    <property type="match status" value="1"/>
</dbReference>
<evidence type="ECO:0000256" key="4">
    <source>
        <dbReference type="ARBA" id="ARBA00022989"/>
    </source>
</evidence>
<feature type="transmembrane region" description="Helical" evidence="6">
    <location>
        <begin position="444"/>
        <end position="461"/>
    </location>
</feature>
<dbReference type="Pfam" id="PF01943">
    <property type="entry name" value="Polysacc_synt"/>
    <property type="match status" value="1"/>
</dbReference>
<feature type="transmembrane region" description="Helical" evidence="6">
    <location>
        <begin position="156"/>
        <end position="179"/>
    </location>
</feature>
<dbReference type="OrthoDB" id="5365632at2"/>
<proteinExistence type="predicted"/>
<feature type="transmembrane region" description="Helical" evidence="6">
    <location>
        <begin position="376"/>
        <end position="396"/>
    </location>
</feature>
<feature type="transmembrane region" description="Helical" evidence="6">
    <location>
        <begin position="7"/>
        <end position="29"/>
    </location>
</feature>
<protein>
    <submittedName>
        <fullName evidence="7">Na+-driven multidrug efflux pump</fullName>
    </submittedName>
</protein>
<feature type="transmembrane region" description="Helical" evidence="6">
    <location>
        <begin position="41"/>
        <end position="63"/>
    </location>
</feature>
<feature type="transmembrane region" description="Helical" evidence="6">
    <location>
        <begin position="402"/>
        <end position="423"/>
    </location>
</feature>
<keyword evidence="8" id="KW-1185">Reference proteome</keyword>
<dbReference type="InterPro" id="IPR050833">
    <property type="entry name" value="Poly_Biosynth_Transport"/>
</dbReference>
<dbReference type="Proteomes" id="UP000238034">
    <property type="component" value="Unassembled WGS sequence"/>
</dbReference>
<evidence type="ECO:0000256" key="5">
    <source>
        <dbReference type="ARBA" id="ARBA00023136"/>
    </source>
</evidence>
<dbReference type="AlphaFoldDB" id="A0A2T0UBG9"/>
<name>A0A2T0UBG9_9SPHI</name>